<keyword evidence="1" id="KW-0472">Membrane</keyword>
<gene>
    <name evidence="2" type="ORF">CVO76_06985</name>
</gene>
<sequence>MFRNAADRPPTIEFHPWPRPIPAQYLAFLQVAALLTLVMILLLTVLPSLSFLHFLVSVLVLVSFFRRARRQHSHREDAND</sequence>
<feature type="transmembrane region" description="Helical" evidence="1">
    <location>
        <begin position="25"/>
        <end position="43"/>
    </location>
</feature>
<name>A0A2L0UDW8_9MICC</name>
<dbReference type="Proteomes" id="UP000239187">
    <property type="component" value="Chromosome"/>
</dbReference>
<feature type="transmembrane region" description="Helical" evidence="1">
    <location>
        <begin position="49"/>
        <end position="65"/>
    </location>
</feature>
<evidence type="ECO:0000313" key="2">
    <source>
        <dbReference type="EMBL" id="AUZ87402.1"/>
    </source>
</evidence>
<dbReference type="AlphaFoldDB" id="A0A2L0UDW8"/>
<proteinExistence type="predicted"/>
<dbReference type="EMBL" id="CP024915">
    <property type="protein sequence ID" value="AUZ87402.1"/>
    <property type="molecule type" value="Genomic_DNA"/>
</dbReference>
<keyword evidence="1" id="KW-1133">Transmembrane helix</keyword>
<evidence type="ECO:0000313" key="3">
    <source>
        <dbReference type="Proteomes" id="UP000239187"/>
    </source>
</evidence>
<organism evidence="2 3">
    <name type="scientific">Arthrobacter agilis</name>
    <dbReference type="NCBI Taxonomy" id="37921"/>
    <lineage>
        <taxon>Bacteria</taxon>
        <taxon>Bacillati</taxon>
        <taxon>Actinomycetota</taxon>
        <taxon>Actinomycetes</taxon>
        <taxon>Micrococcales</taxon>
        <taxon>Micrococcaceae</taxon>
        <taxon>Arthrobacter</taxon>
    </lineage>
</organism>
<reference evidence="2 3" key="1">
    <citation type="submission" date="2017-11" db="EMBL/GenBank/DDBJ databases">
        <title>Draft genome of Arthrobacter agilis strain UMCV2, a plant growth-promoting rhizobacterium and biocontrol capacity of phytopathogenic fungi.</title>
        <authorList>
            <person name="Martinez-Camara R."/>
            <person name="Santoyo G."/>
            <person name="Moreno-Hagelsieb G."/>
            <person name="Valencia-Cantero E."/>
        </authorList>
    </citation>
    <scope>NUCLEOTIDE SEQUENCE [LARGE SCALE GENOMIC DNA]</scope>
    <source>
        <strain evidence="2 3">UMCV2</strain>
    </source>
</reference>
<evidence type="ECO:0000256" key="1">
    <source>
        <dbReference type="SAM" id="Phobius"/>
    </source>
</evidence>
<accession>A0A2L0UDW8</accession>
<protein>
    <submittedName>
        <fullName evidence="2">Uncharacterized protein</fullName>
    </submittedName>
</protein>
<keyword evidence="1" id="KW-0812">Transmembrane</keyword>
<dbReference type="RefSeq" id="WP_133080777.1">
    <property type="nucleotide sequence ID" value="NZ_CP024915.1"/>
</dbReference>